<dbReference type="PANTHER" id="PTHR15681:SF1">
    <property type="entry name" value="MAD2L1-BINDING PROTEIN"/>
    <property type="match status" value="1"/>
</dbReference>
<accession>A0AAE1UH44</accession>
<dbReference type="Gene3D" id="3.30.900.20">
    <property type="match status" value="1"/>
</dbReference>
<proteinExistence type="predicted"/>
<dbReference type="InterPro" id="IPR009511">
    <property type="entry name" value="MAD1/Cdc20-bound-Mad2-bd"/>
</dbReference>
<dbReference type="PANTHER" id="PTHR15681">
    <property type="entry name" value="MAD2L1-BINDING PROTEIN"/>
    <property type="match status" value="1"/>
</dbReference>
<sequence>MEGRTEKGVRFGEGRKLKEPIKISVKLNSGINTSSCVKIVGDILKYILYQRQQIPVQFDVLTREVAKETGCDDDDDEHSNITQDQTTTIHNRKEERKKRLFNTKRKRWLIKVKHLLESFRNVIEVLRHEFEEGQVKAVNLVLGGSVLTSREVYSIILPDHYTNNTQLNGHHSLIQLFRELVVHEELVNIMSRRCRVQRVWVMILKLKCPTILPSPCLTSTASQTVTSSPQDVCSPSSLLILRPEYTPSIRARVVQINIQHPLSREISMELTPSVGAGITHIGTTHSCGKNGSKRNLCIELSAADKHHQPKDVCYKRDCDSSQYPMDDGSDRFESYVQSVSFSSNREQKQAKLCQYDTPYICKHKLKVQRSALEAPKNSNDRDIYVLEAPTRVQKRSTIETPKNSSGKDMTMSETPTVPFITYENHLCGTPSKILSTQLDLLTALNLSQVFIRKFK</sequence>
<gene>
    <name evidence="2" type="ORF">Pmani_009042</name>
</gene>
<protein>
    <submittedName>
        <fullName evidence="2">Uncharacterized protein</fullName>
    </submittedName>
</protein>
<dbReference type="Proteomes" id="UP001292094">
    <property type="component" value="Unassembled WGS sequence"/>
</dbReference>
<evidence type="ECO:0000256" key="1">
    <source>
        <dbReference type="SAM" id="MobiDB-lite"/>
    </source>
</evidence>
<name>A0AAE1UH44_9EUCA</name>
<dbReference type="Pfam" id="PF06581">
    <property type="entry name" value="p31comet"/>
    <property type="match status" value="1"/>
</dbReference>
<dbReference type="InterPro" id="IPR053729">
    <property type="entry name" value="MAD2L1BP_domain_sf"/>
</dbReference>
<reference evidence="2" key="1">
    <citation type="submission" date="2023-11" db="EMBL/GenBank/DDBJ databases">
        <title>Genome assemblies of two species of porcelain crab, Petrolisthes cinctipes and Petrolisthes manimaculis (Anomura: Porcellanidae).</title>
        <authorList>
            <person name="Angst P."/>
        </authorList>
    </citation>
    <scope>NUCLEOTIDE SEQUENCE</scope>
    <source>
        <strain evidence="2">PB745_02</strain>
        <tissue evidence="2">Gill</tissue>
    </source>
</reference>
<dbReference type="AlphaFoldDB" id="A0AAE1UH44"/>
<dbReference type="GO" id="GO:0005634">
    <property type="term" value="C:nucleus"/>
    <property type="evidence" value="ECO:0007669"/>
    <property type="project" value="InterPro"/>
</dbReference>
<feature type="compositionally biased region" description="Polar residues" evidence="1">
    <location>
        <begin position="80"/>
        <end position="89"/>
    </location>
</feature>
<keyword evidence="3" id="KW-1185">Reference proteome</keyword>
<organism evidence="2 3">
    <name type="scientific">Petrolisthes manimaculis</name>
    <dbReference type="NCBI Taxonomy" id="1843537"/>
    <lineage>
        <taxon>Eukaryota</taxon>
        <taxon>Metazoa</taxon>
        <taxon>Ecdysozoa</taxon>
        <taxon>Arthropoda</taxon>
        <taxon>Crustacea</taxon>
        <taxon>Multicrustacea</taxon>
        <taxon>Malacostraca</taxon>
        <taxon>Eumalacostraca</taxon>
        <taxon>Eucarida</taxon>
        <taxon>Decapoda</taxon>
        <taxon>Pleocyemata</taxon>
        <taxon>Anomura</taxon>
        <taxon>Galatheoidea</taxon>
        <taxon>Porcellanidae</taxon>
        <taxon>Petrolisthes</taxon>
    </lineage>
</organism>
<dbReference type="GO" id="GO:0007096">
    <property type="term" value="P:regulation of exit from mitosis"/>
    <property type="evidence" value="ECO:0007669"/>
    <property type="project" value="InterPro"/>
</dbReference>
<evidence type="ECO:0000313" key="2">
    <source>
        <dbReference type="EMBL" id="KAK4320076.1"/>
    </source>
</evidence>
<comment type="caution">
    <text evidence="2">The sequence shown here is derived from an EMBL/GenBank/DDBJ whole genome shotgun (WGS) entry which is preliminary data.</text>
</comment>
<dbReference type="EMBL" id="JAWZYT010000696">
    <property type="protein sequence ID" value="KAK4320076.1"/>
    <property type="molecule type" value="Genomic_DNA"/>
</dbReference>
<evidence type="ECO:0000313" key="3">
    <source>
        <dbReference type="Proteomes" id="UP001292094"/>
    </source>
</evidence>
<feature type="region of interest" description="Disordered" evidence="1">
    <location>
        <begin position="69"/>
        <end position="91"/>
    </location>
</feature>